<accession>A0A430LIA8</accession>
<evidence type="ECO:0000313" key="3">
    <source>
        <dbReference type="Proteomes" id="UP000287124"/>
    </source>
</evidence>
<organism evidence="2 3">
    <name type="scientific">Fusarium euwallaceae</name>
    <dbReference type="NCBI Taxonomy" id="1147111"/>
    <lineage>
        <taxon>Eukaryota</taxon>
        <taxon>Fungi</taxon>
        <taxon>Dikarya</taxon>
        <taxon>Ascomycota</taxon>
        <taxon>Pezizomycotina</taxon>
        <taxon>Sordariomycetes</taxon>
        <taxon>Hypocreomycetidae</taxon>
        <taxon>Hypocreales</taxon>
        <taxon>Nectriaceae</taxon>
        <taxon>Fusarium</taxon>
        <taxon>Fusarium solani species complex</taxon>
    </lineage>
</organism>
<dbReference type="AlphaFoldDB" id="A0A430LIA8"/>
<dbReference type="EMBL" id="MIKF01000185">
    <property type="protein sequence ID" value="RTE75468.1"/>
    <property type="molecule type" value="Genomic_DNA"/>
</dbReference>
<evidence type="ECO:0000313" key="2">
    <source>
        <dbReference type="EMBL" id="RTE75468.1"/>
    </source>
</evidence>
<sequence>MADSSFGVVDKNSPRMEPFHPTIKPSPSTPPGIPPPKRIPSTTENHENDGTQKTHNTGGDAVLIRSLTDGRSMEMIRSADETGLPPTQGDEEEDLMKNVTIPGSQAPVKPAVKRLIETAFGASEQRDIHIGRSIRRKIVHQLDDETGDRRPNEELLTNSLKSFPLVFYTDDTSPPGEVS</sequence>
<name>A0A430LIA8_9HYPO</name>
<gene>
    <name evidence="2" type="ORF">BHE90_010091</name>
</gene>
<keyword evidence="3" id="KW-1185">Reference proteome</keyword>
<dbReference type="Proteomes" id="UP000287124">
    <property type="component" value="Unassembled WGS sequence"/>
</dbReference>
<feature type="compositionally biased region" description="Pro residues" evidence="1">
    <location>
        <begin position="27"/>
        <end position="38"/>
    </location>
</feature>
<proteinExistence type="predicted"/>
<evidence type="ECO:0000256" key="1">
    <source>
        <dbReference type="SAM" id="MobiDB-lite"/>
    </source>
</evidence>
<comment type="caution">
    <text evidence="2">The sequence shown here is derived from an EMBL/GenBank/DDBJ whole genome shotgun (WGS) entry which is preliminary data.</text>
</comment>
<protein>
    <submittedName>
        <fullName evidence="2">Uncharacterized protein</fullName>
    </submittedName>
</protein>
<feature type="region of interest" description="Disordered" evidence="1">
    <location>
        <begin position="1"/>
        <end position="62"/>
    </location>
</feature>
<reference evidence="2 3" key="1">
    <citation type="submission" date="2017-06" db="EMBL/GenBank/DDBJ databases">
        <title>Comparative genomic analysis of Ambrosia Fusariam Clade fungi.</title>
        <authorList>
            <person name="Stajich J.E."/>
            <person name="Carrillo J."/>
            <person name="Kijimoto T."/>
            <person name="Eskalen A."/>
            <person name="O'Donnell K."/>
            <person name="Kasson M."/>
        </authorList>
    </citation>
    <scope>NUCLEOTIDE SEQUENCE [LARGE SCALE GENOMIC DNA]</scope>
    <source>
        <strain evidence="2 3">UCR1854</strain>
    </source>
</reference>